<protein>
    <submittedName>
        <fullName evidence="1">Uncharacterized protein</fullName>
    </submittedName>
</protein>
<dbReference type="Proteomes" id="UP001596145">
    <property type="component" value="Unassembled WGS sequence"/>
</dbReference>
<name>A0ABD5QWH1_9EURY</name>
<proteinExistence type="predicted"/>
<sequence length="207" mass="23563">MDLSRDDVEAAIEAYRESEPLYAVESEAVETLPDAFRSGEYGRRDAQWVVRWYGRRYLGDEPPGADRNRREEAFEGADFEAVRDAIATAVEAERRGSKRERTEREEAERTGYSGAVDALTALPGVDLPVASAFLAFVHPDRFVVVGPDEWRIVCDLTGLEGRYPDPPSVDEYDDYLAACDELAERYGIDPWELYMVVWRRRGERAET</sequence>
<accession>A0ABD5QWH1</accession>
<keyword evidence="2" id="KW-1185">Reference proteome</keyword>
<dbReference type="RefSeq" id="WP_122104698.1">
    <property type="nucleotide sequence ID" value="NZ_JBHSKV010000024.1"/>
</dbReference>
<gene>
    <name evidence="1" type="ORF">ACFPJA_17085</name>
</gene>
<dbReference type="EMBL" id="JBHSKV010000024">
    <property type="protein sequence ID" value="MFC5136424.1"/>
    <property type="molecule type" value="Genomic_DNA"/>
</dbReference>
<organism evidence="1 2">
    <name type="scientific">Halorubrum glutamatedens</name>
    <dbReference type="NCBI Taxonomy" id="2707018"/>
    <lineage>
        <taxon>Archaea</taxon>
        <taxon>Methanobacteriati</taxon>
        <taxon>Methanobacteriota</taxon>
        <taxon>Stenosarchaea group</taxon>
        <taxon>Halobacteria</taxon>
        <taxon>Halobacteriales</taxon>
        <taxon>Haloferacaceae</taxon>
        <taxon>Halorubrum</taxon>
    </lineage>
</organism>
<dbReference type="AlphaFoldDB" id="A0ABD5QWH1"/>
<comment type="caution">
    <text evidence="1">The sequence shown here is derived from an EMBL/GenBank/DDBJ whole genome shotgun (WGS) entry which is preliminary data.</text>
</comment>
<evidence type="ECO:0000313" key="2">
    <source>
        <dbReference type="Proteomes" id="UP001596145"/>
    </source>
</evidence>
<evidence type="ECO:0000313" key="1">
    <source>
        <dbReference type="EMBL" id="MFC5136424.1"/>
    </source>
</evidence>
<reference evidence="1 2" key="1">
    <citation type="journal article" date="2019" name="Int. J. Syst. Evol. Microbiol.">
        <title>The Global Catalogue of Microorganisms (GCM) 10K type strain sequencing project: providing services to taxonomists for standard genome sequencing and annotation.</title>
        <authorList>
            <consortium name="The Broad Institute Genomics Platform"/>
            <consortium name="The Broad Institute Genome Sequencing Center for Infectious Disease"/>
            <person name="Wu L."/>
            <person name="Ma J."/>
        </authorList>
    </citation>
    <scope>NUCLEOTIDE SEQUENCE [LARGE SCALE GENOMIC DNA]</scope>
    <source>
        <strain evidence="1 2">CGMCC 1.16026</strain>
    </source>
</reference>